<proteinExistence type="predicted"/>
<accession>A0A1Y6GSJ7</accession>
<keyword evidence="4" id="KW-1185">Reference proteome</keyword>
<evidence type="ECO:0000313" key="3">
    <source>
        <dbReference type="EMBL" id="SMR01766.1"/>
    </source>
</evidence>
<organism evidence="3 5">
    <name type="scientific">Xanthomonas fragariae</name>
    <dbReference type="NCBI Taxonomy" id="48664"/>
    <lineage>
        <taxon>Bacteria</taxon>
        <taxon>Pseudomonadati</taxon>
        <taxon>Pseudomonadota</taxon>
        <taxon>Gammaproteobacteria</taxon>
        <taxon>Lysobacterales</taxon>
        <taxon>Lysobacteraceae</taxon>
        <taxon>Xanthomonas</taxon>
    </lineage>
</organism>
<feature type="compositionally biased region" description="Low complexity" evidence="1">
    <location>
        <begin position="61"/>
        <end position="72"/>
    </location>
</feature>
<dbReference type="EMBL" id="LT853885">
    <property type="protein sequence ID" value="SMR01766.1"/>
    <property type="molecule type" value="Genomic_DNA"/>
</dbReference>
<gene>
    <name evidence="3" type="ORF">PD5205_00446</name>
    <name evidence="2" type="ORF">PD885_03563</name>
</gene>
<dbReference type="AlphaFoldDB" id="A0A1Y6GSJ7"/>
<protein>
    <submittedName>
        <fullName evidence="3">Putative peptidoglycan binding domain-containing protein</fullName>
    </submittedName>
</protein>
<dbReference type="RefSeq" id="WP_002814551.1">
    <property type="nucleotide sequence ID" value="NZ_CP016830.1"/>
</dbReference>
<reference evidence="2 4" key="1">
    <citation type="submission" date="2017-05" db="EMBL/GenBank/DDBJ databases">
        <authorList>
            <person name="Blom J."/>
        </authorList>
    </citation>
    <scope>NUCLEOTIDE SEQUENCE [LARGE SCALE GENOMIC DNA]</scope>
    <source>
        <strain evidence="2">PD885</strain>
    </source>
</reference>
<dbReference type="Proteomes" id="UP000195953">
    <property type="component" value="Chromosome 1"/>
</dbReference>
<dbReference type="EMBL" id="LT853882">
    <property type="protein sequence ID" value="SMR00784.1"/>
    <property type="molecule type" value="Genomic_DNA"/>
</dbReference>
<sequence length="79" mass="9046">MLSQETTSQGPGKYVFLVEGKLACHAHEKVRMKIGDAIARQAEYSLEQFRSVIETQREQQSRQQGQQREQSISPPPRTM</sequence>
<evidence type="ECO:0000256" key="1">
    <source>
        <dbReference type="SAM" id="MobiDB-lite"/>
    </source>
</evidence>
<feature type="region of interest" description="Disordered" evidence="1">
    <location>
        <begin position="55"/>
        <end position="79"/>
    </location>
</feature>
<evidence type="ECO:0000313" key="5">
    <source>
        <dbReference type="Proteomes" id="UP000195953"/>
    </source>
</evidence>
<evidence type="ECO:0000313" key="4">
    <source>
        <dbReference type="Proteomes" id="UP000195877"/>
    </source>
</evidence>
<name>A0A1Y6GSJ7_9XANT</name>
<dbReference type="Proteomes" id="UP000195877">
    <property type="component" value="Chromosome 1"/>
</dbReference>
<reference evidence="3 5" key="2">
    <citation type="submission" date="2017-05" db="EMBL/GenBank/DDBJ databases">
        <authorList>
            <person name="Song R."/>
            <person name="Chenine A.L."/>
            <person name="Ruprecht R.M."/>
        </authorList>
    </citation>
    <scope>NUCLEOTIDE SEQUENCE [LARGE SCALE GENOMIC DNA]</scope>
    <source>
        <strain evidence="3">PD5205</strain>
    </source>
</reference>
<dbReference type="GeneID" id="61895834"/>
<evidence type="ECO:0000313" key="2">
    <source>
        <dbReference type="EMBL" id="SMR00784.1"/>
    </source>
</evidence>